<name>A0A1B7M380_9MICC</name>
<comment type="caution">
    <text evidence="1">The sequence shown here is derived from an EMBL/GenBank/DDBJ whole genome shotgun (WGS) entry which is preliminary data.</text>
</comment>
<evidence type="ECO:0000313" key="1">
    <source>
        <dbReference type="EMBL" id="OAV63032.1"/>
    </source>
</evidence>
<dbReference type="RefSeq" id="WP_043056721.1">
    <property type="nucleotide sequence ID" value="NZ_LXEY01000005.1"/>
</dbReference>
<proteinExistence type="predicted"/>
<sequence length="387" mass="43340">MNSSAAASTIAERLLAGPRGRRFLLEYALASELAQNPVRSEESFGPAAFDAAYRLDPAVISGSARRLQSVFGEVTEEPDTPMVTPAEAAERLDMVELLDPTPKTLRSALAVAVDNARYWQEPDGDDVLAATPDMRHALRRVAEHIAASPLAAWWWTPVDRFTQHCVLWEGAAPVSIPDDVHATLLAARDQQWADERVALQERDPDPTANWSDEWWSRPPVTMPSSARKLFDDSPAGLWFVEDSFGWEQAQSMRLLVSDDDSVFEIRDASDWAQLCARFPMDVTAQKRHDWYRTTGRIGRWIIPDWVQVAEHYDAVHLQVGAYLSAAGVAIPVDDVTDSASVIAGWDPDRTYWFSSNVAYDYERIGWLLVEDGVDMVWKPMSAQETHT</sequence>
<organism evidence="1 2">
    <name type="scientific">Enteractinococcus helveticum</name>
    <dbReference type="NCBI Taxonomy" id="1837282"/>
    <lineage>
        <taxon>Bacteria</taxon>
        <taxon>Bacillati</taxon>
        <taxon>Actinomycetota</taxon>
        <taxon>Actinomycetes</taxon>
        <taxon>Micrococcales</taxon>
        <taxon>Micrococcaceae</taxon>
    </lineage>
</organism>
<evidence type="ECO:0000313" key="2">
    <source>
        <dbReference type="Proteomes" id="UP000078292"/>
    </source>
</evidence>
<dbReference type="Proteomes" id="UP000078292">
    <property type="component" value="Unassembled WGS sequence"/>
</dbReference>
<accession>A0A1B7M380</accession>
<keyword evidence="2" id="KW-1185">Reference proteome</keyword>
<dbReference type="AlphaFoldDB" id="A0A1B7M380"/>
<dbReference type="EMBL" id="LXEY01000005">
    <property type="protein sequence ID" value="OAV63032.1"/>
    <property type="molecule type" value="Genomic_DNA"/>
</dbReference>
<gene>
    <name evidence="1" type="ORF">A6F49_03665</name>
</gene>
<protein>
    <submittedName>
        <fullName evidence="1">Uncharacterized protein</fullName>
    </submittedName>
</protein>
<dbReference type="OrthoDB" id="4700192at2"/>
<reference evidence="1 2" key="1">
    <citation type="submission" date="2016-04" db="EMBL/GenBank/DDBJ databases">
        <title>First whole genome shotgun sequence of the bacterium Enteractinococcus sp. strain UASWS1574.</title>
        <authorList>
            <person name="Crovadore J."/>
            <person name="Chablais R."/>
            <person name="Lefort F."/>
        </authorList>
    </citation>
    <scope>NUCLEOTIDE SEQUENCE [LARGE SCALE GENOMIC DNA]</scope>
    <source>
        <strain evidence="1 2">UASWS1574</strain>
    </source>
</reference>